<comment type="caution">
    <text evidence="2">The sequence shown here is derived from an EMBL/GenBank/DDBJ whole genome shotgun (WGS) entry which is preliminary data.</text>
</comment>
<evidence type="ECO:0000256" key="1">
    <source>
        <dbReference type="SAM" id="MobiDB-lite"/>
    </source>
</evidence>
<feature type="region of interest" description="Disordered" evidence="1">
    <location>
        <begin position="1"/>
        <end position="21"/>
    </location>
</feature>
<evidence type="ECO:0000313" key="3">
    <source>
        <dbReference type="Proteomes" id="UP000023152"/>
    </source>
</evidence>
<feature type="region of interest" description="Disordered" evidence="1">
    <location>
        <begin position="68"/>
        <end position="89"/>
    </location>
</feature>
<feature type="compositionally biased region" description="Acidic residues" evidence="1">
    <location>
        <begin position="236"/>
        <end position="246"/>
    </location>
</feature>
<feature type="compositionally biased region" description="Polar residues" evidence="1">
    <location>
        <begin position="313"/>
        <end position="341"/>
    </location>
</feature>
<organism evidence="2 3">
    <name type="scientific">Reticulomyxa filosa</name>
    <dbReference type="NCBI Taxonomy" id="46433"/>
    <lineage>
        <taxon>Eukaryota</taxon>
        <taxon>Sar</taxon>
        <taxon>Rhizaria</taxon>
        <taxon>Retaria</taxon>
        <taxon>Foraminifera</taxon>
        <taxon>Monothalamids</taxon>
        <taxon>Reticulomyxidae</taxon>
        <taxon>Reticulomyxa</taxon>
    </lineage>
</organism>
<feature type="region of interest" description="Disordered" evidence="1">
    <location>
        <begin position="233"/>
        <end position="361"/>
    </location>
</feature>
<sequence>MTTLALPNTKQRQPPKKTGNPVLDLWFEAQYEIDCGKMPTLVKKNEASLKNMGRVRAPTTWETLQSTIDQHTSVQKEKNAEAGDYSDDEEDEMKSNAYITYKYIMFKTRNTRTVNCEEWRKGEEEKSGPRICKKKNCVKCKCVNQVSASPANGGEVRSISPEPVNRGDAIRRKWFKAQTQIAEGRNPSILKKHGNDYRIENLRKYNKRYKTASKGSDGFLKFEMNLTAPRKTIAADLDEDGEDDEITSVSRTGSTVSPNEASVEMGERGIEPIPSTTGKEDKNWDVNIDAVDSLTTNNERSTRGSDISPAPTPTRTTPNETAPKQSSSNPSSTRTPDSNKQTSTSTKRGFFGFSGFSKNTS</sequence>
<accession>X6PFG1</accession>
<feature type="compositionally biased region" description="Low complexity" evidence="1">
    <location>
        <begin position="342"/>
        <end position="361"/>
    </location>
</feature>
<protein>
    <submittedName>
        <fullName evidence="2">Uncharacterized protein</fullName>
    </submittedName>
</protein>
<name>X6PFG1_RETFI</name>
<proteinExistence type="predicted"/>
<gene>
    <name evidence="2" type="ORF">RFI_00670</name>
</gene>
<dbReference type="Proteomes" id="UP000023152">
    <property type="component" value="Unassembled WGS sequence"/>
</dbReference>
<feature type="compositionally biased region" description="Polar residues" evidence="1">
    <location>
        <begin position="247"/>
        <end position="260"/>
    </location>
</feature>
<dbReference type="AlphaFoldDB" id="X6PFG1"/>
<keyword evidence="3" id="KW-1185">Reference proteome</keyword>
<reference evidence="2 3" key="1">
    <citation type="journal article" date="2013" name="Curr. Biol.">
        <title>The Genome of the Foraminiferan Reticulomyxa filosa.</title>
        <authorList>
            <person name="Glockner G."/>
            <person name="Hulsmann N."/>
            <person name="Schleicher M."/>
            <person name="Noegel A.A."/>
            <person name="Eichinger L."/>
            <person name="Gallinger C."/>
            <person name="Pawlowski J."/>
            <person name="Sierra R."/>
            <person name="Euteneuer U."/>
            <person name="Pillet L."/>
            <person name="Moustafa A."/>
            <person name="Platzer M."/>
            <person name="Groth M."/>
            <person name="Szafranski K."/>
            <person name="Schliwa M."/>
        </authorList>
    </citation>
    <scope>NUCLEOTIDE SEQUENCE [LARGE SCALE GENOMIC DNA]</scope>
</reference>
<evidence type="ECO:0000313" key="2">
    <source>
        <dbReference type="EMBL" id="ETO36392.1"/>
    </source>
</evidence>
<dbReference type="EMBL" id="ASPP01000714">
    <property type="protein sequence ID" value="ETO36392.1"/>
    <property type="molecule type" value="Genomic_DNA"/>
</dbReference>
<feature type="compositionally biased region" description="Polar residues" evidence="1">
    <location>
        <begin position="1"/>
        <end position="12"/>
    </location>
</feature>